<dbReference type="SUPFAM" id="SSF81383">
    <property type="entry name" value="F-box domain"/>
    <property type="match status" value="1"/>
</dbReference>
<dbReference type="OrthoDB" id="2543194at2759"/>
<dbReference type="EMBL" id="OOIN01000047">
    <property type="protein sequence ID" value="SPO32465.1"/>
    <property type="molecule type" value="Genomic_DNA"/>
</dbReference>
<dbReference type="Proteomes" id="UP000324022">
    <property type="component" value="Unassembled WGS sequence"/>
</dbReference>
<organism evidence="3 4">
    <name type="scientific">Ustilago trichophora</name>
    <dbReference type="NCBI Taxonomy" id="86804"/>
    <lineage>
        <taxon>Eukaryota</taxon>
        <taxon>Fungi</taxon>
        <taxon>Dikarya</taxon>
        <taxon>Basidiomycota</taxon>
        <taxon>Ustilaginomycotina</taxon>
        <taxon>Ustilaginomycetes</taxon>
        <taxon>Ustilaginales</taxon>
        <taxon>Ustilaginaceae</taxon>
        <taxon>Ustilago</taxon>
    </lineage>
</organism>
<gene>
    <name evidence="3" type="ORF">UTRI_04209</name>
</gene>
<evidence type="ECO:0000313" key="3">
    <source>
        <dbReference type="EMBL" id="SPO32465.1"/>
    </source>
</evidence>
<sequence length="803" mass="90403">MVSAYLDDRPYIFLSEPDLDLTLEYEAHTGPDSPDFDAAEVELDLEIQANDRAARALQLNLPPEALSDSDLEDWHLEIERFEHQASELDYRLAELEARREDDLSARTEEAMEKAFNARVKCEKVSEEDNELALIPIAIANPRPANLREACLRNDHETAIQLASGLIEGLSNAPAQYDLDGVQQLCAALRYRFKAYESLGLNGLAVADANRLLALLAEFGDVDVEVDQNLLPLLAPTASTSNSSPERRSHRLIGQQGPKRPSEDQLGGQLVKRKKGGNRRLVRKSARIIQLPVELIVEIADYLPTVDRISLANTRHEWRGIPQLWRSLEFVRIKNVDRKGWHRDTIDACIFAIETCQRRSHGTLSRVVLKGFLTSRTVGSVLDALRSSSATLKYLAIPTLDQAQCFERLYQRCPNLQGLDIRIHTDAKEVNTIQDEHRCRATSLFSSPKLPFKLKTLISTQDIDCGDVAPHMEGLEIVYGLKYTRQKQLNFIDGIVRAAPNLIEWRDELDNRWDSTTVVLGDYGVGQEQLPKEPIVFPKLRKLAGIWSEHFIDCEFPALTEARLNSLRGPSSLSPVQQNDRLRIATVITKSPCLKKLDVLLPSGNQALKQIFSAIGTLEHLEDLGLWTSGSLSLQALLDVQSQSEGSTEHPCPKVICPGLHTLRLHSRMVSVRFERELERELSEFLLLRFYLKRGCTLKHAKDRTHAALVAYEKAGYGMNKTQKKKLVASSAAEAAKSSYQGTFVTVDNNKRETFDTVLSKLLLSRNMKQNLLEGNQSLLNQLIFQTCEIDTSKFFECLGGRYY</sequence>
<name>A0A5C3ER62_9BASI</name>
<dbReference type="AlphaFoldDB" id="A0A5C3ER62"/>
<feature type="region of interest" description="Disordered" evidence="1">
    <location>
        <begin position="235"/>
        <end position="268"/>
    </location>
</feature>
<evidence type="ECO:0000256" key="1">
    <source>
        <dbReference type="SAM" id="MobiDB-lite"/>
    </source>
</evidence>
<protein>
    <recommendedName>
        <fullName evidence="2">F-box domain-containing protein</fullName>
    </recommendedName>
</protein>
<accession>A0A5C3ER62</accession>
<evidence type="ECO:0000259" key="2">
    <source>
        <dbReference type="PROSITE" id="PS50181"/>
    </source>
</evidence>
<dbReference type="InterPro" id="IPR001810">
    <property type="entry name" value="F-box_dom"/>
</dbReference>
<reference evidence="3 4" key="1">
    <citation type="submission" date="2018-03" db="EMBL/GenBank/DDBJ databases">
        <authorList>
            <person name="Guldener U."/>
        </authorList>
    </citation>
    <scope>NUCLEOTIDE SEQUENCE [LARGE SCALE GENOMIC DNA]</scope>
    <source>
        <strain evidence="3 4">NBRC100155</strain>
    </source>
</reference>
<dbReference type="PROSITE" id="PS50181">
    <property type="entry name" value="FBOX"/>
    <property type="match status" value="1"/>
</dbReference>
<evidence type="ECO:0000313" key="4">
    <source>
        <dbReference type="Proteomes" id="UP000324022"/>
    </source>
</evidence>
<dbReference type="InterPro" id="IPR036047">
    <property type="entry name" value="F-box-like_dom_sf"/>
</dbReference>
<proteinExistence type="predicted"/>
<feature type="domain" description="F-box" evidence="2">
    <location>
        <begin position="284"/>
        <end position="332"/>
    </location>
</feature>
<keyword evidence="4" id="KW-1185">Reference proteome</keyword>